<name>A0A540X240_9BACT</name>
<dbReference type="OrthoDB" id="9799891at2"/>
<dbReference type="InterPro" id="IPR010667">
    <property type="entry name" value="Phage_T4_Gp19"/>
</dbReference>
<proteinExistence type="predicted"/>
<dbReference type="Pfam" id="PF06841">
    <property type="entry name" value="Phage_T4_gp19"/>
    <property type="match status" value="1"/>
</dbReference>
<sequence length="159" mass="17637">MATTEDETVIDPFIAFAFAVEIDIPDLAPTACFAAFSECDGLEMTMDVKTIREGGNNGRQIRLTGAHSFGQLTLKRGMSANEDLWRWFEIMRTRPRLRASAEVVMFGPGLERKERARFVLSRCLPVKLKAPPLNAKDGMVAIEELQIAYESLTRKAGGA</sequence>
<dbReference type="PANTHER" id="PTHR38009:SF1">
    <property type="entry name" value="CONSERVED HYPOTHETICAL PHAGE TAIL PROTEIN"/>
    <property type="match status" value="1"/>
</dbReference>
<keyword evidence="2" id="KW-1185">Reference proteome</keyword>
<gene>
    <name evidence="1" type="ORF">FJV41_17265</name>
</gene>
<organism evidence="1 2">
    <name type="scientific">Myxococcus llanfairpwllgwyngyllgogerychwyrndrobwllllantysiliogogogochensis</name>
    <dbReference type="NCBI Taxonomy" id="2590453"/>
    <lineage>
        <taxon>Bacteria</taxon>
        <taxon>Pseudomonadati</taxon>
        <taxon>Myxococcota</taxon>
        <taxon>Myxococcia</taxon>
        <taxon>Myxococcales</taxon>
        <taxon>Cystobacterineae</taxon>
        <taxon>Myxococcaceae</taxon>
        <taxon>Myxococcus</taxon>
    </lineage>
</organism>
<dbReference type="PANTHER" id="PTHR38009">
    <property type="entry name" value="CONSERVED HYPOTHETICAL PHAGE TAIL PROTEIN"/>
    <property type="match status" value="1"/>
</dbReference>
<dbReference type="RefSeq" id="WP_141643596.1">
    <property type="nucleotide sequence ID" value="NZ_VIFM01000060.1"/>
</dbReference>
<dbReference type="NCBIfam" id="TIGR02241">
    <property type="entry name" value="conserved hypothetical phage tail region protein"/>
    <property type="match status" value="1"/>
</dbReference>
<protein>
    <submittedName>
        <fullName evidence="1">Phage tail protein</fullName>
    </submittedName>
</protein>
<dbReference type="AlphaFoldDB" id="A0A540X240"/>
<reference evidence="1 2" key="1">
    <citation type="submission" date="2019-06" db="EMBL/GenBank/DDBJ databases">
        <authorList>
            <person name="Livingstone P."/>
            <person name="Whitworth D."/>
        </authorList>
    </citation>
    <scope>NUCLEOTIDE SEQUENCE [LARGE SCALE GENOMIC DNA]</scope>
    <source>
        <strain evidence="1 2">AM401</strain>
    </source>
</reference>
<dbReference type="GO" id="GO:0005198">
    <property type="term" value="F:structural molecule activity"/>
    <property type="evidence" value="ECO:0007669"/>
    <property type="project" value="InterPro"/>
</dbReference>
<evidence type="ECO:0000313" key="1">
    <source>
        <dbReference type="EMBL" id="TQF14744.1"/>
    </source>
</evidence>
<dbReference type="InterPro" id="IPR011747">
    <property type="entry name" value="CHP02241"/>
</dbReference>
<dbReference type="Proteomes" id="UP000315369">
    <property type="component" value="Unassembled WGS sequence"/>
</dbReference>
<comment type="caution">
    <text evidence="1">The sequence shown here is derived from an EMBL/GenBank/DDBJ whole genome shotgun (WGS) entry which is preliminary data.</text>
</comment>
<dbReference type="EMBL" id="VIFM01000060">
    <property type="protein sequence ID" value="TQF14744.1"/>
    <property type="molecule type" value="Genomic_DNA"/>
</dbReference>
<evidence type="ECO:0000313" key="2">
    <source>
        <dbReference type="Proteomes" id="UP000315369"/>
    </source>
</evidence>
<accession>A0A540X240</accession>